<feature type="binding site" evidence="8">
    <location>
        <position position="309"/>
    </location>
    <ligand>
        <name>Na(+)</name>
        <dbReference type="ChEBI" id="CHEBI:29101"/>
        <label>1</label>
    </ligand>
</feature>
<comment type="similarity">
    <text evidence="2 10">Belongs to the sodium:neurotransmitter symporter (SNF) (TC 2.A.22) family.</text>
</comment>
<dbReference type="GO" id="GO:0005283">
    <property type="term" value="F:amino acid:sodium symporter activity"/>
    <property type="evidence" value="ECO:0007669"/>
    <property type="project" value="TreeGrafter"/>
</dbReference>
<dbReference type="PANTHER" id="PTHR11616:SF321">
    <property type="entry name" value="SODIUM-DEPENDENT NUTRIENT AMINO ACID TRANSPORTER 1-RELATED"/>
    <property type="match status" value="1"/>
</dbReference>
<dbReference type="GO" id="GO:0046872">
    <property type="term" value="F:metal ion binding"/>
    <property type="evidence" value="ECO:0007669"/>
    <property type="project" value="UniProtKB-KW"/>
</dbReference>
<evidence type="ECO:0000256" key="6">
    <source>
        <dbReference type="ARBA" id="ARBA00023136"/>
    </source>
</evidence>
<keyword evidence="10" id="KW-0769">Symport</keyword>
<evidence type="ECO:0000256" key="3">
    <source>
        <dbReference type="ARBA" id="ARBA00022448"/>
    </source>
</evidence>
<feature type="binding site" evidence="8">
    <location>
        <position position="51"/>
    </location>
    <ligand>
        <name>Na(+)</name>
        <dbReference type="ChEBI" id="CHEBI:29101"/>
        <label>1</label>
    </ligand>
</feature>
<feature type="transmembrane region" description="Helical" evidence="11">
    <location>
        <begin position="117"/>
        <end position="145"/>
    </location>
</feature>
<feature type="binding site" evidence="8">
    <location>
        <position position="409"/>
    </location>
    <ligand>
        <name>Na(+)</name>
        <dbReference type="ChEBI" id="CHEBI:29101"/>
        <label>1</label>
    </ligand>
</feature>
<evidence type="ECO:0000256" key="9">
    <source>
        <dbReference type="PIRSR" id="PIRSR600175-2"/>
    </source>
</evidence>
<dbReference type="AlphaFoldDB" id="A0A210QXW8"/>
<keyword evidence="5 11" id="KW-1133">Transmembrane helix</keyword>
<dbReference type="OrthoDB" id="6150485at2759"/>
<evidence type="ECO:0000313" key="13">
    <source>
        <dbReference type="Proteomes" id="UP000242188"/>
    </source>
</evidence>
<evidence type="ECO:0000256" key="7">
    <source>
        <dbReference type="ARBA" id="ARBA00023180"/>
    </source>
</evidence>
<dbReference type="Proteomes" id="UP000242188">
    <property type="component" value="Unassembled WGS sequence"/>
</dbReference>
<keyword evidence="8" id="KW-0479">Metal-binding</keyword>
<feature type="transmembrane region" description="Helical" evidence="11">
    <location>
        <begin position="306"/>
        <end position="323"/>
    </location>
</feature>
<dbReference type="Pfam" id="PF00209">
    <property type="entry name" value="SNF"/>
    <property type="match status" value="1"/>
</dbReference>
<feature type="transmembrane region" description="Helical" evidence="11">
    <location>
        <begin position="394"/>
        <end position="415"/>
    </location>
</feature>
<keyword evidence="8" id="KW-0915">Sodium</keyword>
<evidence type="ECO:0000256" key="5">
    <source>
        <dbReference type="ARBA" id="ARBA00022989"/>
    </source>
</evidence>
<keyword evidence="7" id="KW-0325">Glycoprotein</keyword>
<keyword evidence="13" id="KW-1185">Reference proteome</keyword>
<comment type="caution">
    <text evidence="12">The sequence shown here is derived from an EMBL/GenBank/DDBJ whole genome shotgun (WGS) entry which is preliminary data.</text>
</comment>
<dbReference type="PRINTS" id="PR00176">
    <property type="entry name" value="NANEUSMPORT"/>
</dbReference>
<evidence type="ECO:0000256" key="1">
    <source>
        <dbReference type="ARBA" id="ARBA00004141"/>
    </source>
</evidence>
<feature type="transmembrane region" description="Helical" evidence="11">
    <location>
        <begin position="253"/>
        <end position="286"/>
    </location>
</feature>
<feature type="transmembrane region" description="Helical" evidence="11">
    <location>
        <begin position="45"/>
        <end position="62"/>
    </location>
</feature>
<evidence type="ECO:0000256" key="8">
    <source>
        <dbReference type="PIRSR" id="PIRSR600175-1"/>
    </source>
</evidence>
<dbReference type="PANTHER" id="PTHR11616">
    <property type="entry name" value="SODIUM/CHLORIDE DEPENDENT TRANSPORTER"/>
    <property type="match status" value="1"/>
</dbReference>
<feature type="disulfide bond" evidence="9">
    <location>
        <begin position="156"/>
        <end position="165"/>
    </location>
</feature>
<dbReference type="GO" id="GO:0015179">
    <property type="term" value="F:L-amino acid transmembrane transporter activity"/>
    <property type="evidence" value="ECO:0007669"/>
    <property type="project" value="TreeGrafter"/>
</dbReference>
<reference evidence="12 13" key="1">
    <citation type="journal article" date="2017" name="Nat. Ecol. Evol.">
        <title>Scallop genome provides insights into evolution of bilaterian karyotype and development.</title>
        <authorList>
            <person name="Wang S."/>
            <person name="Zhang J."/>
            <person name="Jiao W."/>
            <person name="Li J."/>
            <person name="Xun X."/>
            <person name="Sun Y."/>
            <person name="Guo X."/>
            <person name="Huan P."/>
            <person name="Dong B."/>
            <person name="Zhang L."/>
            <person name="Hu X."/>
            <person name="Sun X."/>
            <person name="Wang J."/>
            <person name="Zhao C."/>
            <person name="Wang Y."/>
            <person name="Wang D."/>
            <person name="Huang X."/>
            <person name="Wang R."/>
            <person name="Lv J."/>
            <person name="Li Y."/>
            <person name="Zhang Z."/>
            <person name="Liu B."/>
            <person name="Lu W."/>
            <person name="Hui Y."/>
            <person name="Liang J."/>
            <person name="Zhou Z."/>
            <person name="Hou R."/>
            <person name="Li X."/>
            <person name="Liu Y."/>
            <person name="Li H."/>
            <person name="Ning X."/>
            <person name="Lin Y."/>
            <person name="Zhao L."/>
            <person name="Xing Q."/>
            <person name="Dou J."/>
            <person name="Li Y."/>
            <person name="Mao J."/>
            <person name="Guo H."/>
            <person name="Dou H."/>
            <person name="Li T."/>
            <person name="Mu C."/>
            <person name="Jiang W."/>
            <person name="Fu Q."/>
            <person name="Fu X."/>
            <person name="Miao Y."/>
            <person name="Liu J."/>
            <person name="Yu Q."/>
            <person name="Li R."/>
            <person name="Liao H."/>
            <person name="Li X."/>
            <person name="Kong Y."/>
            <person name="Jiang Z."/>
            <person name="Chourrout D."/>
            <person name="Li R."/>
            <person name="Bao Z."/>
        </authorList>
    </citation>
    <scope>NUCLEOTIDE SEQUENCE [LARGE SCALE GENOMIC DNA]</scope>
    <source>
        <strain evidence="12 13">PY_sf001</strain>
    </source>
</reference>
<feature type="transmembrane region" description="Helical" evidence="11">
    <location>
        <begin position="224"/>
        <end position="244"/>
    </location>
</feature>
<dbReference type="GO" id="GO:0005886">
    <property type="term" value="C:plasma membrane"/>
    <property type="evidence" value="ECO:0007669"/>
    <property type="project" value="TreeGrafter"/>
</dbReference>
<proteinExistence type="inferred from homology"/>
<evidence type="ECO:0000256" key="2">
    <source>
        <dbReference type="ARBA" id="ARBA00006459"/>
    </source>
</evidence>
<dbReference type="EMBL" id="NEDP02001335">
    <property type="protein sequence ID" value="OWF53554.1"/>
    <property type="molecule type" value="Genomic_DNA"/>
</dbReference>
<dbReference type="GO" id="GO:0089718">
    <property type="term" value="P:amino acid import across plasma membrane"/>
    <property type="evidence" value="ECO:0007669"/>
    <property type="project" value="TreeGrafter"/>
</dbReference>
<feature type="transmembrane region" description="Helical" evidence="11">
    <location>
        <begin position="335"/>
        <end position="360"/>
    </location>
</feature>
<protein>
    <recommendedName>
        <fullName evidence="10">Transporter</fullName>
    </recommendedName>
</protein>
<organism evidence="12 13">
    <name type="scientific">Mizuhopecten yessoensis</name>
    <name type="common">Japanese scallop</name>
    <name type="synonym">Patinopecten yessoensis</name>
    <dbReference type="NCBI Taxonomy" id="6573"/>
    <lineage>
        <taxon>Eukaryota</taxon>
        <taxon>Metazoa</taxon>
        <taxon>Spiralia</taxon>
        <taxon>Lophotrochozoa</taxon>
        <taxon>Mollusca</taxon>
        <taxon>Bivalvia</taxon>
        <taxon>Autobranchia</taxon>
        <taxon>Pteriomorphia</taxon>
        <taxon>Pectinida</taxon>
        <taxon>Pectinoidea</taxon>
        <taxon>Pectinidae</taxon>
        <taxon>Mizuhopecten</taxon>
    </lineage>
</organism>
<evidence type="ECO:0000256" key="11">
    <source>
        <dbReference type="SAM" id="Phobius"/>
    </source>
</evidence>
<name>A0A210QXW8_MIZYE</name>
<evidence type="ECO:0000256" key="10">
    <source>
        <dbReference type="RuleBase" id="RU003732"/>
    </source>
</evidence>
<evidence type="ECO:0000313" key="12">
    <source>
        <dbReference type="EMBL" id="OWF53554.1"/>
    </source>
</evidence>
<keyword evidence="3 10" id="KW-0813">Transport</keyword>
<gene>
    <name evidence="12" type="ORF">KP79_PYT13667</name>
</gene>
<dbReference type="SUPFAM" id="SSF161070">
    <property type="entry name" value="SNF-like"/>
    <property type="match status" value="1"/>
</dbReference>
<keyword evidence="4 10" id="KW-0812">Transmembrane</keyword>
<dbReference type="PROSITE" id="PS50267">
    <property type="entry name" value="NA_NEUROTRAN_SYMP_3"/>
    <property type="match status" value="1"/>
</dbReference>
<dbReference type="InterPro" id="IPR000175">
    <property type="entry name" value="Na/ntran_symport"/>
</dbReference>
<feature type="transmembrane region" description="Helical" evidence="11">
    <location>
        <begin position="74"/>
        <end position="96"/>
    </location>
</feature>
<dbReference type="PROSITE" id="PS00610">
    <property type="entry name" value="NA_NEUROTRAN_SYMP_1"/>
    <property type="match status" value="1"/>
</dbReference>
<dbReference type="InterPro" id="IPR037272">
    <property type="entry name" value="SNS_sf"/>
</dbReference>
<feature type="transmembrane region" description="Helical" evidence="11">
    <location>
        <begin position="436"/>
        <end position="463"/>
    </location>
</feature>
<feature type="binding site" evidence="8">
    <location>
        <position position="54"/>
    </location>
    <ligand>
        <name>Na(+)</name>
        <dbReference type="ChEBI" id="CHEBI:29101"/>
        <label>1</label>
    </ligand>
</feature>
<accession>A0A210QXW8</accession>
<comment type="subcellular location">
    <subcellularLocation>
        <location evidence="1">Membrane</location>
        <topology evidence="1">Multi-pass membrane protein</topology>
    </subcellularLocation>
</comment>
<keyword evidence="6 11" id="KW-0472">Membrane</keyword>
<keyword evidence="9" id="KW-1015">Disulfide bond</keyword>
<feature type="binding site" evidence="8">
    <location>
        <position position="410"/>
    </location>
    <ligand>
        <name>Na(+)</name>
        <dbReference type="ChEBI" id="CHEBI:29101"/>
        <label>1</label>
    </ligand>
</feature>
<sequence>MESASNCYNQEGVELNLLNGERKDTKEADDKSELKRDVWANKIEYLLSLIGYTVGLGSVWRFPYLCVKNGGGAFLVPFFLLTLLCGFPLYMIEMVVGQFSGRSAMVAWGLCPLLEGMGYAMVLLAAIVTWYYGLIVAWILLYLGYSFYPTQPWSTCDNDWNTAQCVVLRTEQHVVTNTSRLHEASNSSGILGVSDSSWITNTTPVIYRYKILNASSGIEEWGSIQWHLVLALFFSYASTFLCIIKGVKSVGKVVYVTVVGPFLLLITILVRSLCLSGSLDGVIMYLSPDFSRLWHFQVWLEAALQVFYSLGPIWGGVITMASYQKFRGNIMRSVMLIVGVDTFSNFLCGMVVFSILGVLAHEAGLSIEEVAESGPGLVFLVYPEVLARMPLPHLWAVIFFFMLFTVGLDSQFATVEAIISGFADMYPKVIGKRKQHAIVVVFILFFVTSIVFATQATCAQAYVSTDTK</sequence>
<evidence type="ECO:0000256" key="4">
    <source>
        <dbReference type="ARBA" id="ARBA00022692"/>
    </source>
</evidence>